<evidence type="ECO:0000313" key="2">
    <source>
        <dbReference type="Proteomes" id="UP000828941"/>
    </source>
</evidence>
<gene>
    <name evidence="1" type="ORF">L6164_011055</name>
</gene>
<comment type="caution">
    <text evidence="1">The sequence shown here is derived from an EMBL/GenBank/DDBJ whole genome shotgun (WGS) entry which is preliminary data.</text>
</comment>
<sequence>MSNGEGTREATSIVASPDPFDSIPSVRQSDGADASPPSSRYSSCGESEFDRYCSANSVMGTPSMCSTITVFNDFGFGDDSGLENFSLGERAEISHKNQRLPTSGVSDSTRVFSAGSGRENNQNQQHPKYGFSGLELYDDDNDELTMTMLDTSSLMGVNQIDEHLRQNFVHKDHVEGQNELGPRDDVENQSSDGSDNAGTTERYLLGDVDEKCSQSVQAVGEGSLSCAHGREDELYGLDVQSSSQIWEREVEGEEYGNSSNFEHSEGENSMYNYGSDNDNINEFHLPRNIHYPQELKVQNENPLLMNSSTAFGSEDLNDLLLENEQNARASHMFNVFRNQNEKNPEVEDDRTKFSFVNSMKFSSPGQKEEAKDTNDTDIDQKVEEIKEVRDIPAAQGTDKLANIEESSFDASTYFPKIVKPQNEDEREVYVAKSQVLGAEKLVTCPKSFSIAKPYEVDEDPLAEEAPSLKTLNAIDDGIIEKGHPRTKTKDVIGASDVQHVDNLVLNNSKLSFDLAAVNENCSLSAKYLGNTNTELSENLEKDEPSSIFGRRETLESSSASENLFEKNPATTEMENFELNEFYDEVVHEMEEILLDSISSPGARIAQVNRLIEPQLSIPLRDGGSTASTSGTDDAYPLVQHPARIDGIEVVGARQEKGDVSFSERLVGVKEYTVYKIRVWSGKDQWEVERRYRDFLTLHRRMKNLFTEQGWTLPLPWFSVEKESKNIFGSSSPDVVAHRSILIQECLQSILRTRFFSCPPDALIWFLFPQDSYPSASASNALESQSSVITRGPDGQNFSTLGKTISLKVEIQPQKSIKEMLEAQHYTCAGCHRHFDDGKSLIWDFAQTFGWGKPRLCEYTGQLFCSSCHTNETVVLPARVLHHWDFTQYPVSQLAKSYLDSIHDQPMLRVTAVNPFLLSKVPALLHVMNVRKKIGTMLPYVRCPFRRSINRGLGSRRYLLESNDFFALRDLIDVSKGAFAALPVMVETVSKKILEHITDQCLICCDVGLPCGARQDCSDPSSLIFPFQEDEVKRCKKCQSVFHNSCFRKLGNCPCEGHLRVDETMRLKGVGSGLSTRLFSGLFSKKKPDKTMEPKDENIILMGSLPSTTF</sequence>
<accession>A0ACB9P717</accession>
<reference evidence="1 2" key="1">
    <citation type="journal article" date="2022" name="DNA Res.">
        <title>Chromosomal-level genome assembly of the orchid tree Bauhinia variegata (Leguminosae; Cercidoideae) supports the allotetraploid origin hypothesis of Bauhinia.</title>
        <authorList>
            <person name="Zhong Y."/>
            <person name="Chen Y."/>
            <person name="Zheng D."/>
            <person name="Pang J."/>
            <person name="Liu Y."/>
            <person name="Luo S."/>
            <person name="Meng S."/>
            <person name="Qian L."/>
            <person name="Wei D."/>
            <person name="Dai S."/>
            <person name="Zhou R."/>
        </authorList>
    </citation>
    <scope>NUCLEOTIDE SEQUENCE [LARGE SCALE GENOMIC DNA]</scope>
    <source>
        <strain evidence="1">BV-YZ2020</strain>
    </source>
</reference>
<dbReference type="EMBL" id="CM039430">
    <property type="protein sequence ID" value="KAI4343744.1"/>
    <property type="molecule type" value="Genomic_DNA"/>
</dbReference>
<name>A0ACB9P717_BAUVA</name>
<organism evidence="1 2">
    <name type="scientific">Bauhinia variegata</name>
    <name type="common">Purple orchid tree</name>
    <name type="synonym">Phanera variegata</name>
    <dbReference type="NCBI Taxonomy" id="167791"/>
    <lineage>
        <taxon>Eukaryota</taxon>
        <taxon>Viridiplantae</taxon>
        <taxon>Streptophyta</taxon>
        <taxon>Embryophyta</taxon>
        <taxon>Tracheophyta</taxon>
        <taxon>Spermatophyta</taxon>
        <taxon>Magnoliopsida</taxon>
        <taxon>eudicotyledons</taxon>
        <taxon>Gunneridae</taxon>
        <taxon>Pentapetalae</taxon>
        <taxon>rosids</taxon>
        <taxon>fabids</taxon>
        <taxon>Fabales</taxon>
        <taxon>Fabaceae</taxon>
        <taxon>Cercidoideae</taxon>
        <taxon>Cercideae</taxon>
        <taxon>Bauhiniinae</taxon>
        <taxon>Bauhinia</taxon>
    </lineage>
</organism>
<evidence type="ECO:0000313" key="1">
    <source>
        <dbReference type="EMBL" id="KAI4343744.1"/>
    </source>
</evidence>
<dbReference type="Proteomes" id="UP000828941">
    <property type="component" value="Chromosome 5"/>
</dbReference>
<keyword evidence="2" id="KW-1185">Reference proteome</keyword>
<proteinExistence type="predicted"/>
<protein>
    <submittedName>
        <fullName evidence="1">Uncharacterized protein</fullName>
    </submittedName>
</protein>